<proteinExistence type="predicted"/>
<reference evidence="1 2" key="1">
    <citation type="journal article" date="2019" name="Nat. Ecol. Evol.">
        <title>Megaphylogeny resolves global patterns of mushroom evolution.</title>
        <authorList>
            <person name="Varga T."/>
            <person name="Krizsan K."/>
            <person name="Foldi C."/>
            <person name="Dima B."/>
            <person name="Sanchez-Garcia M."/>
            <person name="Sanchez-Ramirez S."/>
            <person name="Szollosi G.J."/>
            <person name="Szarkandi J.G."/>
            <person name="Papp V."/>
            <person name="Albert L."/>
            <person name="Andreopoulos W."/>
            <person name="Angelini C."/>
            <person name="Antonin V."/>
            <person name="Barry K.W."/>
            <person name="Bougher N.L."/>
            <person name="Buchanan P."/>
            <person name="Buyck B."/>
            <person name="Bense V."/>
            <person name="Catcheside P."/>
            <person name="Chovatia M."/>
            <person name="Cooper J."/>
            <person name="Damon W."/>
            <person name="Desjardin D."/>
            <person name="Finy P."/>
            <person name="Geml J."/>
            <person name="Haridas S."/>
            <person name="Hughes K."/>
            <person name="Justo A."/>
            <person name="Karasinski D."/>
            <person name="Kautmanova I."/>
            <person name="Kiss B."/>
            <person name="Kocsube S."/>
            <person name="Kotiranta H."/>
            <person name="LaButti K.M."/>
            <person name="Lechner B.E."/>
            <person name="Liimatainen K."/>
            <person name="Lipzen A."/>
            <person name="Lukacs Z."/>
            <person name="Mihaltcheva S."/>
            <person name="Morgado L.N."/>
            <person name="Niskanen T."/>
            <person name="Noordeloos M.E."/>
            <person name="Ohm R.A."/>
            <person name="Ortiz-Santana B."/>
            <person name="Ovrebo C."/>
            <person name="Racz N."/>
            <person name="Riley R."/>
            <person name="Savchenko A."/>
            <person name="Shiryaev A."/>
            <person name="Soop K."/>
            <person name="Spirin V."/>
            <person name="Szebenyi C."/>
            <person name="Tomsovsky M."/>
            <person name="Tulloss R.E."/>
            <person name="Uehling J."/>
            <person name="Grigoriev I.V."/>
            <person name="Vagvolgyi C."/>
            <person name="Papp T."/>
            <person name="Martin F.M."/>
            <person name="Miettinen O."/>
            <person name="Hibbett D.S."/>
            <person name="Nagy L.G."/>
        </authorList>
    </citation>
    <scope>NUCLEOTIDE SEQUENCE [LARGE SCALE GENOMIC DNA]</scope>
    <source>
        <strain evidence="1 2">FP101781</strain>
    </source>
</reference>
<comment type="caution">
    <text evidence="1">The sequence shown here is derived from an EMBL/GenBank/DDBJ whole genome shotgun (WGS) entry which is preliminary data.</text>
</comment>
<dbReference type="AlphaFoldDB" id="A0A4Y7TD19"/>
<feature type="non-terminal residue" evidence="1">
    <location>
        <position position="90"/>
    </location>
</feature>
<dbReference type="STRING" id="71717.A0A4Y7TD19"/>
<dbReference type="EMBL" id="QPFP01000017">
    <property type="protein sequence ID" value="TEB31854.1"/>
    <property type="molecule type" value="Genomic_DNA"/>
</dbReference>
<gene>
    <name evidence="1" type="ORF">FA13DRAFT_1568435</name>
</gene>
<keyword evidence="2" id="KW-1185">Reference proteome</keyword>
<evidence type="ECO:0008006" key="3">
    <source>
        <dbReference type="Google" id="ProtNLM"/>
    </source>
</evidence>
<protein>
    <recommendedName>
        <fullName evidence="3">Reverse transcriptase zinc-binding domain-containing protein</fullName>
    </recommendedName>
</protein>
<dbReference type="OrthoDB" id="3230070at2759"/>
<dbReference type="Proteomes" id="UP000298030">
    <property type="component" value="Unassembled WGS sequence"/>
</dbReference>
<evidence type="ECO:0000313" key="1">
    <source>
        <dbReference type="EMBL" id="TEB31854.1"/>
    </source>
</evidence>
<accession>A0A4Y7TD19</accession>
<sequence length="90" mass="10505">YGRIVQTRTGHAYTGEFRRRFAFDEPHMCPCDNTTLETREHILTQCPRFEQWRGGLRAISRDIVLSEILGTKKGIEALEVFLHHSKAFTR</sequence>
<organism evidence="1 2">
    <name type="scientific">Coprinellus micaceus</name>
    <name type="common">Glistening ink-cap mushroom</name>
    <name type="synonym">Coprinus micaceus</name>
    <dbReference type="NCBI Taxonomy" id="71717"/>
    <lineage>
        <taxon>Eukaryota</taxon>
        <taxon>Fungi</taxon>
        <taxon>Dikarya</taxon>
        <taxon>Basidiomycota</taxon>
        <taxon>Agaricomycotina</taxon>
        <taxon>Agaricomycetes</taxon>
        <taxon>Agaricomycetidae</taxon>
        <taxon>Agaricales</taxon>
        <taxon>Agaricineae</taxon>
        <taxon>Psathyrellaceae</taxon>
        <taxon>Coprinellus</taxon>
    </lineage>
</organism>
<evidence type="ECO:0000313" key="2">
    <source>
        <dbReference type="Proteomes" id="UP000298030"/>
    </source>
</evidence>
<name>A0A4Y7TD19_COPMI</name>
<feature type="non-terminal residue" evidence="1">
    <location>
        <position position="1"/>
    </location>
</feature>